<dbReference type="GO" id="GO:0004843">
    <property type="term" value="F:cysteine-type deubiquitinase activity"/>
    <property type="evidence" value="ECO:0007669"/>
    <property type="project" value="UniProtKB-UniRule"/>
</dbReference>
<protein>
    <recommendedName>
        <fullName evidence="11 15">Ubiquitin carboxyl-terminal hydrolase</fullName>
        <ecNumber evidence="11 15">3.4.19.12</ecNumber>
    </recommendedName>
</protein>
<evidence type="ECO:0000259" key="17">
    <source>
        <dbReference type="PROSITE" id="PS50030"/>
    </source>
</evidence>
<dbReference type="InterPro" id="IPR001607">
    <property type="entry name" value="Znf_UBP"/>
</dbReference>
<dbReference type="PROSITE" id="PS00973">
    <property type="entry name" value="USP_2"/>
    <property type="match status" value="1"/>
</dbReference>
<comment type="similarity">
    <text evidence="2 11 15">Belongs to the peptidase C19 family.</text>
</comment>
<feature type="binding site" evidence="13">
    <location>
        <position position="208"/>
    </location>
    <ligand>
        <name>Zn(2+)</name>
        <dbReference type="ChEBI" id="CHEBI:29105"/>
    </ligand>
</feature>
<dbReference type="Pfam" id="PF02148">
    <property type="entry name" value="zf-UBP"/>
    <property type="match status" value="1"/>
</dbReference>
<feature type="compositionally biased region" description="Low complexity" evidence="16">
    <location>
        <begin position="369"/>
        <end position="381"/>
    </location>
</feature>
<keyword evidence="3 11" id="KW-0645">Protease</keyword>
<feature type="active site" description="Proton acceptor" evidence="12">
    <location>
        <position position="745"/>
    </location>
</feature>
<sequence length="788" mass="85489">MATCSHLGSLTFRPPTSQTAVHKDECTRCFDNQDAPDGLDICLSCFNGGCTSPERQHAKQHWQQQSHPIVLNLKRTLVATSAPRAKMTKLTIDPEADKPQYDVAQSVVCRACDVALDASDARLAPVVAGVMQALSSSKQSDVKAWQHEIHPCPHSRDLPAETHERAPTAPPLVQCGQCDMTSNLWLCLVCGQVGCGRPQYGGGGGNGHGKAHYSDTQHPLCVKLGTILPEGTADVYCYQCDDEVQDPHLGARLARFGINIAHVERTEKTITELQLEQNLNFDFNMTTQDGHDLESVAGPGLTGIQNLGNSCYLSSCLQLLFNQPNWCEYFYGLSLTHADQCYQASPSDCFDCQMAKLTDGLLSGRYARTPTTPTNPTTAAPSEPSGIAPRGFKALIGNGHPEFSTMRQQDASEFMDFLLEQVRTRKRGDPDEPTPAFRFQMNERYACDACHGVLYLPQEHAALALPMVNPDGTPAANGGDGLAPLQLTDSLNHIFRAEARTFDCPACKSRQACQYRQGFATFPRVLFSPVFRFFQDNDWVIKKSTRELQVDLTFDAHGYEVVPQAGETELEAPPPNTAAATAADQPDVNAGFLAMLMEMGFGENRCRRALIATKNASPDVAMNWLMEHMEDADIDTPITAAGSTPAAAAVPSEEACKPLVEMGFTMAQARAALQSTGGRADAAVEWLFAHPDTTGLEPEFQAGAGAASSSPAKAVPGFKNRDGAPVTYRLTGFISHKGPSAHCGHYVAHVRKESGTWYLFNDEKVAKVPDALVPAAAAQASIYFYERV</sequence>
<dbReference type="PANTHER" id="PTHR24006:SF664">
    <property type="entry name" value="UBIQUITIN CARBOXYL-TERMINAL HYDROLASE"/>
    <property type="match status" value="1"/>
</dbReference>
<dbReference type="SUPFAM" id="SSF46934">
    <property type="entry name" value="UBA-like"/>
    <property type="match status" value="1"/>
</dbReference>
<dbReference type="PROSITE" id="PS50271">
    <property type="entry name" value="ZF_UBP"/>
    <property type="match status" value="2"/>
</dbReference>
<feature type="binding site" evidence="13">
    <location>
        <position position="178"/>
    </location>
    <ligand>
        <name>Zn(2+)</name>
        <dbReference type="ChEBI" id="CHEBI:29105"/>
    </ligand>
</feature>
<dbReference type="SUPFAM" id="SSF57850">
    <property type="entry name" value="RING/U-box"/>
    <property type="match status" value="2"/>
</dbReference>
<feature type="binding site" evidence="13">
    <location>
        <position position="195"/>
    </location>
    <ligand>
        <name>Zn(2+)</name>
        <dbReference type="ChEBI" id="CHEBI:29105"/>
    </ligand>
</feature>
<dbReference type="InterPro" id="IPR018200">
    <property type="entry name" value="USP_CS"/>
</dbReference>
<dbReference type="GO" id="GO:0006508">
    <property type="term" value="P:proteolysis"/>
    <property type="evidence" value="ECO:0007669"/>
    <property type="project" value="UniProtKB-KW"/>
</dbReference>
<evidence type="ECO:0000256" key="4">
    <source>
        <dbReference type="ARBA" id="ARBA00022723"/>
    </source>
</evidence>
<evidence type="ECO:0000313" key="20">
    <source>
        <dbReference type="EMBL" id="RKP02759.1"/>
    </source>
</evidence>
<dbReference type="PROSITE" id="PS00972">
    <property type="entry name" value="USP_1"/>
    <property type="match status" value="1"/>
</dbReference>
<dbReference type="InterPro" id="IPR041432">
    <property type="entry name" value="UBP13_Znf-UBP_var"/>
</dbReference>
<dbReference type="FunFam" id="1.10.8.10:FF:000086">
    <property type="entry name" value="Ubiquitin carboxyl-terminal hydrolase"/>
    <property type="match status" value="1"/>
</dbReference>
<dbReference type="InterPro" id="IPR050164">
    <property type="entry name" value="Peptidase_C19"/>
</dbReference>
<dbReference type="Pfam" id="PF00627">
    <property type="entry name" value="UBA"/>
    <property type="match status" value="2"/>
</dbReference>
<feature type="binding site" evidence="13">
    <location>
        <position position="175"/>
    </location>
    <ligand>
        <name>Zn(2+)</name>
        <dbReference type="ChEBI" id="CHEBI:29105"/>
    </ligand>
</feature>
<feature type="domain" description="UBP-type" evidence="19">
    <location>
        <begin position="150"/>
        <end position="260"/>
    </location>
</feature>
<feature type="region of interest" description="Disordered" evidence="16">
    <location>
        <begin position="367"/>
        <end position="386"/>
    </location>
</feature>
<evidence type="ECO:0000256" key="7">
    <source>
        <dbReference type="ARBA" id="ARBA00022786"/>
    </source>
</evidence>
<dbReference type="PANTHER" id="PTHR24006">
    <property type="entry name" value="UBIQUITIN CARBOXYL-TERMINAL HYDROLASE"/>
    <property type="match status" value="1"/>
</dbReference>
<gene>
    <name evidence="20" type="ORF">CXG81DRAFT_10441</name>
</gene>
<feature type="domain" description="USP" evidence="18">
    <location>
        <begin position="302"/>
        <end position="788"/>
    </location>
</feature>
<dbReference type="PIRSF" id="PIRSF016308">
    <property type="entry name" value="UBP"/>
    <property type="match status" value="1"/>
</dbReference>
<dbReference type="InterPro" id="IPR038765">
    <property type="entry name" value="Papain-like_cys_pep_sf"/>
</dbReference>
<comment type="catalytic activity">
    <reaction evidence="1 11 15">
        <text>Thiol-dependent hydrolysis of ester, thioester, amide, peptide and isopeptide bonds formed by the C-terminal Gly of ubiquitin (a 76-residue protein attached to proteins as an intracellular targeting signal).</text>
        <dbReference type="EC" id="3.4.19.12"/>
    </reaction>
</comment>
<dbReference type="SMART" id="SM00165">
    <property type="entry name" value="UBA"/>
    <property type="match status" value="2"/>
</dbReference>
<evidence type="ECO:0000256" key="16">
    <source>
        <dbReference type="SAM" id="MobiDB-lite"/>
    </source>
</evidence>
<accession>A0A4V1IV43</accession>
<dbReference type="OrthoDB" id="361536at2759"/>
<dbReference type="GO" id="GO:0016579">
    <property type="term" value="P:protein deubiquitination"/>
    <property type="evidence" value="ECO:0007669"/>
    <property type="project" value="InterPro"/>
</dbReference>
<evidence type="ECO:0000256" key="14">
    <source>
        <dbReference type="PROSITE-ProRule" id="PRU00502"/>
    </source>
</evidence>
<dbReference type="Gene3D" id="3.30.40.10">
    <property type="entry name" value="Zinc/RING finger domain, C3HC4 (zinc finger)"/>
    <property type="match status" value="2"/>
</dbReference>
<keyword evidence="7 11" id="KW-0833">Ubl conjugation pathway</keyword>
<evidence type="ECO:0000256" key="8">
    <source>
        <dbReference type="ARBA" id="ARBA00022801"/>
    </source>
</evidence>
<dbReference type="EMBL" id="ML014136">
    <property type="protein sequence ID" value="RKP02759.1"/>
    <property type="molecule type" value="Genomic_DNA"/>
</dbReference>
<dbReference type="InterPro" id="IPR016652">
    <property type="entry name" value="Ubiquitinyl_hydrolase"/>
</dbReference>
<evidence type="ECO:0000256" key="12">
    <source>
        <dbReference type="PIRSR" id="PIRSR016308-1"/>
    </source>
</evidence>
<keyword evidence="10 11" id="KW-0862">Zinc</keyword>
<dbReference type="Pfam" id="PF00443">
    <property type="entry name" value="UCH"/>
    <property type="match status" value="1"/>
</dbReference>
<evidence type="ECO:0000256" key="3">
    <source>
        <dbReference type="ARBA" id="ARBA00022670"/>
    </source>
</evidence>
<keyword evidence="5" id="KW-0677">Repeat</keyword>
<dbReference type="SUPFAM" id="SSF54001">
    <property type="entry name" value="Cysteine proteinases"/>
    <property type="match status" value="1"/>
</dbReference>
<dbReference type="InterPro" id="IPR028889">
    <property type="entry name" value="USP"/>
</dbReference>
<dbReference type="InterPro" id="IPR009060">
    <property type="entry name" value="UBA-like_sf"/>
</dbReference>
<evidence type="ECO:0000256" key="15">
    <source>
        <dbReference type="RuleBase" id="RU366025"/>
    </source>
</evidence>
<keyword evidence="6 14" id="KW-0863">Zinc-finger</keyword>
<feature type="active site" description="Nucleophile" evidence="12">
    <location>
        <position position="311"/>
    </location>
</feature>
<feature type="domain" description="UBP-type" evidence="19">
    <location>
        <begin position="2"/>
        <end position="107"/>
    </location>
</feature>
<evidence type="ECO:0000256" key="10">
    <source>
        <dbReference type="ARBA" id="ARBA00022833"/>
    </source>
</evidence>
<name>A0A4V1IV43_9FUNG</name>
<dbReference type="GO" id="GO:0008270">
    <property type="term" value="F:zinc ion binding"/>
    <property type="evidence" value="ECO:0007669"/>
    <property type="project" value="UniProtKB-UniRule"/>
</dbReference>
<dbReference type="GO" id="GO:0005829">
    <property type="term" value="C:cytosol"/>
    <property type="evidence" value="ECO:0007669"/>
    <property type="project" value="TreeGrafter"/>
</dbReference>
<dbReference type="InterPro" id="IPR015940">
    <property type="entry name" value="UBA"/>
</dbReference>
<evidence type="ECO:0000256" key="5">
    <source>
        <dbReference type="ARBA" id="ARBA00022737"/>
    </source>
</evidence>
<evidence type="ECO:0000256" key="1">
    <source>
        <dbReference type="ARBA" id="ARBA00000707"/>
    </source>
</evidence>
<evidence type="ECO:0000256" key="6">
    <source>
        <dbReference type="ARBA" id="ARBA00022771"/>
    </source>
</evidence>
<dbReference type="PROSITE" id="PS50030">
    <property type="entry name" value="UBA"/>
    <property type="match status" value="2"/>
</dbReference>
<reference evidence="21" key="1">
    <citation type="journal article" date="2018" name="Nat. Microbiol.">
        <title>Leveraging single-cell genomics to expand the fungal tree of life.</title>
        <authorList>
            <person name="Ahrendt S.R."/>
            <person name="Quandt C.A."/>
            <person name="Ciobanu D."/>
            <person name="Clum A."/>
            <person name="Salamov A."/>
            <person name="Andreopoulos B."/>
            <person name="Cheng J.F."/>
            <person name="Woyke T."/>
            <person name="Pelin A."/>
            <person name="Henrissat B."/>
            <person name="Reynolds N.K."/>
            <person name="Benny G.L."/>
            <person name="Smith M.E."/>
            <person name="James T.Y."/>
            <person name="Grigoriev I.V."/>
        </authorList>
    </citation>
    <scope>NUCLEOTIDE SEQUENCE [LARGE SCALE GENOMIC DNA]</scope>
    <source>
        <strain evidence="21">ATCC 52028</strain>
    </source>
</reference>
<dbReference type="GO" id="GO:0005634">
    <property type="term" value="C:nucleus"/>
    <property type="evidence" value="ECO:0007669"/>
    <property type="project" value="TreeGrafter"/>
</dbReference>
<dbReference type="CDD" id="cd14385">
    <property type="entry name" value="UBA1_spUBP14_like"/>
    <property type="match status" value="1"/>
</dbReference>
<dbReference type="Gene3D" id="3.90.70.10">
    <property type="entry name" value="Cysteine proteinases"/>
    <property type="match status" value="1"/>
</dbReference>
<dbReference type="Gene3D" id="1.10.8.10">
    <property type="entry name" value="DNA helicase RuvA subunit, C-terminal domain"/>
    <property type="match status" value="2"/>
</dbReference>
<keyword evidence="21" id="KW-1185">Reference proteome</keyword>
<dbReference type="STRING" id="1555241.A0A4V1IV43"/>
<dbReference type="Pfam" id="PF17807">
    <property type="entry name" value="zf-UBP_var"/>
    <property type="match status" value="1"/>
</dbReference>
<keyword evidence="8 11" id="KW-0378">Hydrolase</keyword>
<dbReference type="EC" id="3.4.19.12" evidence="11 15"/>
<keyword evidence="4 11" id="KW-0479">Metal-binding</keyword>
<dbReference type="Proteomes" id="UP000274922">
    <property type="component" value="Unassembled WGS sequence"/>
</dbReference>
<feature type="domain" description="UBA" evidence="17">
    <location>
        <begin position="650"/>
        <end position="690"/>
    </location>
</feature>
<keyword evidence="9 11" id="KW-0788">Thiol protease</keyword>
<evidence type="ECO:0000313" key="21">
    <source>
        <dbReference type="Proteomes" id="UP000274922"/>
    </source>
</evidence>
<dbReference type="InterPro" id="IPR001394">
    <property type="entry name" value="Peptidase_C19_UCH"/>
</dbReference>
<evidence type="ECO:0000259" key="18">
    <source>
        <dbReference type="PROSITE" id="PS50235"/>
    </source>
</evidence>
<feature type="domain" description="UBA" evidence="17">
    <location>
        <begin position="582"/>
        <end position="628"/>
    </location>
</feature>
<organism evidence="20 21">
    <name type="scientific">Caulochytrium protostelioides</name>
    <dbReference type="NCBI Taxonomy" id="1555241"/>
    <lineage>
        <taxon>Eukaryota</taxon>
        <taxon>Fungi</taxon>
        <taxon>Fungi incertae sedis</taxon>
        <taxon>Chytridiomycota</taxon>
        <taxon>Chytridiomycota incertae sedis</taxon>
        <taxon>Chytridiomycetes</taxon>
        <taxon>Caulochytriales</taxon>
        <taxon>Caulochytriaceae</taxon>
        <taxon>Caulochytrium</taxon>
    </lineage>
</organism>
<evidence type="ECO:0000256" key="9">
    <source>
        <dbReference type="ARBA" id="ARBA00022807"/>
    </source>
</evidence>
<dbReference type="PROSITE" id="PS50235">
    <property type="entry name" value="USP_3"/>
    <property type="match status" value="1"/>
</dbReference>
<evidence type="ECO:0000256" key="13">
    <source>
        <dbReference type="PIRSR" id="PIRSR016308-3"/>
    </source>
</evidence>
<dbReference type="InterPro" id="IPR013083">
    <property type="entry name" value="Znf_RING/FYVE/PHD"/>
</dbReference>
<evidence type="ECO:0000256" key="11">
    <source>
        <dbReference type="PIRNR" id="PIRNR016308"/>
    </source>
</evidence>
<evidence type="ECO:0000256" key="2">
    <source>
        <dbReference type="ARBA" id="ARBA00009085"/>
    </source>
</evidence>
<evidence type="ECO:0000259" key="19">
    <source>
        <dbReference type="PROSITE" id="PS50271"/>
    </source>
</evidence>
<proteinExistence type="inferred from homology"/>
<dbReference type="SMART" id="SM00290">
    <property type="entry name" value="ZnF_UBP"/>
    <property type="match status" value="2"/>
</dbReference>
<dbReference type="FunFam" id="3.30.40.10:FF:000396">
    <property type="entry name" value="Ubiquitin carboxyl-terminal hydrolase"/>
    <property type="match status" value="1"/>
</dbReference>
<dbReference type="AlphaFoldDB" id="A0A4V1IV43"/>